<sequence>MIFVFIRQLSFIDFLKNDKHFKTYCKCKYLFL</sequence>
<protein>
    <submittedName>
        <fullName evidence="1">Uncharacterized protein</fullName>
    </submittedName>
</protein>
<name>A0A0E9R8H7_ANGAN</name>
<evidence type="ECO:0000313" key="1">
    <source>
        <dbReference type="EMBL" id="JAH24760.1"/>
    </source>
</evidence>
<organism evidence="1">
    <name type="scientific">Anguilla anguilla</name>
    <name type="common">European freshwater eel</name>
    <name type="synonym">Muraena anguilla</name>
    <dbReference type="NCBI Taxonomy" id="7936"/>
    <lineage>
        <taxon>Eukaryota</taxon>
        <taxon>Metazoa</taxon>
        <taxon>Chordata</taxon>
        <taxon>Craniata</taxon>
        <taxon>Vertebrata</taxon>
        <taxon>Euteleostomi</taxon>
        <taxon>Actinopterygii</taxon>
        <taxon>Neopterygii</taxon>
        <taxon>Teleostei</taxon>
        <taxon>Anguilliformes</taxon>
        <taxon>Anguillidae</taxon>
        <taxon>Anguilla</taxon>
    </lineage>
</organism>
<reference evidence="1" key="2">
    <citation type="journal article" date="2015" name="Fish Shellfish Immunol.">
        <title>Early steps in the European eel (Anguilla anguilla)-Vibrio vulnificus interaction in the gills: Role of the RtxA13 toxin.</title>
        <authorList>
            <person name="Callol A."/>
            <person name="Pajuelo D."/>
            <person name="Ebbesson L."/>
            <person name="Teles M."/>
            <person name="MacKenzie S."/>
            <person name="Amaro C."/>
        </authorList>
    </citation>
    <scope>NUCLEOTIDE SEQUENCE</scope>
</reference>
<proteinExistence type="predicted"/>
<dbReference type="EMBL" id="GBXM01083817">
    <property type="protein sequence ID" value="JAH24760.1"/>
    <property type="molecule type" value="Transcribed_RNA"/>
</dbReference>
<accession>A0A0E9R8H7</accession>
<reference evidence="1" key="1">
    <citation type="submission" date="2014-11" db="EMBL/GenBank/DDBJ databases">
        <authorList>
            <person name="Amaro Gonzalez C."/>
        </authorList>
    </citation>
    <scope>NUCLEOTIDE SEQUENCE</scope>
</reference>
<dbReference type="AlphaFoldDB" id="A0A0E9R8H7"/>